<reference evidence="3 4" key="1">
    <citation type="submission" date="2015-02" db="EMBL/GenBank/DDBJ databases">
        <title>Genome Sequence of Jannaschia aquimarina DSM28248, a member of the Roseobacter clade.</title>
        <authorList>
            <person name="Voget S."/>
            <person name="Daniel R."/>
        </authorList>
    </citation>
    <scope>NUCLEOTIDE SEQUENCE [LARGE SCALE GENOMIC DNA]</scope>
    <source>
        <strain evidence="3 4">GSW-M26</strain>
    </source>
</reference>
<organism evidence="3 4">
    <name type="scientific">Jannaschia aquimarina</name>
    <dbReference type="NCBI Taxonomy" id="935700"/>
    <lineage>
        <taxon>Bacteria</taxon>
        <taxon>Pseudomonadati</taxon>
        <taxon>Pseudomonadota</taxon>
        <taxon>Alphaproteobacteria</taxon>
        <taxon>Rhodobacterales</taxon>
        <taxon>Roseobacteraceae</taxon>
        <taxon>Jannaschia</taxon>
    </lineage>
</organism>
<dbReference type="RefSeq" id="WP_052500680.1">
    <property type="nucleotide sequence ID" value="NZ_FZPF01000016.1"/>
</dbReference>
<evidence type="ECO:0000259" key="2">
    <source>
        <dbReference type="Pfam" id="PF13577"/>
    </source>
</evidence>
<feature type="signal peptide" evidence="1">
    <location>
        <begin position="1"/>
        <end position="24"/>
    </location>
</feature>
<dbReference type="Proteomes" id="UP000032232">
    <property type="component" value="Unassembled WGS sequence"/>
</dbReference>
<keyword evidence="4" id="KW-1185">Reference proteome</keyword>
<feature type="domain" description="SnoaL-like" evidence="2">
    <location>
        <begin position="39"/>
        <end position="168"/>
    </location>
</feature>
<dbReference type="InterPro" id="IPR032710">
    <property type="entry name" value="NTF2-like_dom_sf"/>
</dbReference>
<evidence type="ECO:0000313" key="3">
    <source>
        <dbReference type="EMBL" id="KIT18089.1"/>
    </source>
</evidence>
<gene>
    <name evidence="3" type="ORF">jaqu_01090</name>
</gene>
<dbReference type="STRING" id="935700.jaqu_01090"/>
<dbReference type="InterPro" id="IPR037401">
    <property type="entry name" value="SnoaL-like"/>
</dbReference>
<dbReference type="Pfam" id="PF13577">
    <property type="entry name" value="SnoaL_4"/>
    <property type="match status" value="1"/>
</dbReference>
<dbReference type="Gene3D" id="3.10.450.50">
    <property type="match status" value="1"/>
</dbReference>
<name>A0A0D1EKH0_9RHOB</name>
<keyword evidence="1" id="KW-0732">Signal</keyword>
<comment type="caution">
    <text evidence="3">The sequence shown here is derived from an EMBL/GenBank/DDBJ whole genome shotgun (WGS) entry which is preliminary data.</text>
</comment>
<accession>A0A0D1EKH0</accession>
<protein>
    <recommendedName>
        <fullName evidence="2">SnoaL-like domain-containing protein</fullName>
    </recommendedName>
</protein>
<dbReference type="SUPFAM" id="SSF54427">
    <property type="entry name" value="NTF2-like"/>
    <property type="match status" value="1"/>
</dbReference>
<dbReference type="EMBL" id="JYFE01000004">
    <property type="protein sequence ID" value="KIT18089.1"/>
    <property type="molecule type" value="Genomic_DNA"/>
</dbReference>
<sequence>MILKTLFAAALIAAPVLVPSNVFAQDAATTATAPADISANVADALLRFVNGMDTDDGALIGSAFADAALVDFTPAAAKVGMQFPIIEGRENLVGGLVPFAGAYTTSHSVTNVRVDVDGDSASLYAIVEAQHFPEGVRDRNFKMMNDYHLDLSRDTADETGRRWLIDRMVIDNIWAEGDITVMTGG</sequence>
<dbReference type="OrthoDB" id="1492465at2"/>
<proteinExistence type="predicted"/>
<feature type="chain" id="PRO_5002230396" description="SnoaL-like domain-containing protein" evidence="1">
    <location>
        <begin position="25"/>
        <end position="185"/>
    </location>
</feature>
<dbReference type="AlphaFoldDB" id="A0A0D1EKH0"/>
<evidence type="ECO:0000256" key="1">
    <source>
        <dbReference type="SAM" id="SignalP"/>
    </source>
</evidence>
<dbReference type="PATRIC" id="fig|935700.4.peg.115"/>
<evidence type="ECO:0000313" key="4">
    <source>
        <dbReference type="Proteomes" id="UP000032232"/>
    </source>
</evidence>